<evidence type="ECO:0000313" key="2">
    <source>
        <dbReference type="EMBL" id="CAL4061031.1"/>
    </source>
</evidence>
<reference evidence="2 3" key="1">
    <citation type="submission" date="2024-05" db="EMBL/GenBank/DDBJ databases">
        <authorList>
            <person name="Wallberg A."/>
        </authorList>
    </citation>
    <scope>NUCLEOTIDE SEQUENCE [LARGE SCALE GENOMIC DNA]</scope>
</reference>
<organism evidence="2 3">
    <name type="scientific">Meganyctiphanes norvegica</name>
    <name type="common">Northern krill</name>
    <name type="synonym">Thysanopoda norvegica</name>
    <dbReference type="NCBI Taxonomy" id="48144"/>
    <lineage>
        <taxon>Eukaryota</taxon>
        <taxon>Metazoa</taxon>
        <taxon>Ecdysozoa</taxon>
        <taxon>Arthropoda</taxon>
        <taxon>Crustacea</taxon>
        <taxon>Multicrustacea</taxon>
        <taxon>Malacostraca</taxon>
        <taxon>Eumalacostraca</taxon>
        <taxon>Eucarida</taxon>
        <taxon>Euphausiacea</taxon>
        <taxon>Euphausiidae</taxon>
        <taxon>Meganyctiphanes</taxon>
    </lineage>
</organism>
<accession>A0AAV2PNK7</accession>
<dbReference type="Proteomes" id="UP001497623">
    <property type="component" value="Unassembled WGS sequence"/>
</dbReference>
<keyword evidence="1" id="KW-0732">Signal</keyword>
<feature type="signal peptide" evidence="1">
    <location>
        <begin position="1"/>
        <end position="16"/>
    </location>
</feature>
<evidence type="ECO:0000313" key="3">
    <source>
        <dbReference type="Proteomes" id="UP001497623"/>
    </source>
</evidence>
<feature type="chain" id="PRO_5043729913" evidence="1">
    <location>
        <begin position="17"/>
        <end position="180"/>
    </location>
</feature>
<comment type="caution">
    <text evidence="2">The sequence shown here is derived from an EMBL/GenBank/DDBJ whole genome shotgun (WGS) entry which is preliminary data.</text>
</comment>
<gene>
    <name evidence="2" type="ORF">MNOR_LOCUS1781</name>
</gene>
<dbReference type="AlphaFoldDB" id="A0AAV2PNK7"/>
<dbReference type="EMBL" id="CAXKWB010000499">
    <property type="protein sequence ID" value="CAL4061031.1"/>
    <property type="molecule type" value="Genomic_DNA"/>
</dbReference>
<sequence length="180" mass="19983">MNKLILLLLLTPLVHADEYAVCYYCSSDVDDDLYDPECATNGYDGHNGELAFTYSCYTEVYGYNSINRGFDSSNHDDGECEYIHGKPDKMRCYCNADRCNNNNCQHCFTPTSTQDTTTEDVTTMSTHTPEYTTTTTAKPSQGLTCYSCLNCSTVDGNTITATDLNFQTCVTAILGNKLYA</sequence>
<evidence type="ECO:0000256" key="1">
    <source>
        <dbReference type="SAM" id="SignalP"/>
    </source>
</evidence>
<proteinExistence type="predicted"/>
<name>A0AAV2PNK7_MEGNR</name>
<keyword evidence="3" id="KW-1185">Reference proteome</keyword>
<protein>
    <submittedName>
        <fullName evidence="2">Uncharacterized protein</fullName>
    </submittedName>
</protein>